<dbReference type="AlphaFoldDB" id="A0A9X6NIU8"/>
<gene>
    <name evidence="1" type="ORF">BV898_17954</name>
</gene>
<reference evidence="2" key="1">
    <citation type="submission" date="2017-01" db="EMBL/GenBank/DDBJ databases">
        <title>Comparative genomics of anhydrobiosis in the tardigrade Hypsibius dujardini.</title>
        <authorList>
            <person name="Yoshida Y."/>
            <person name="Koutsovoulos G."/>
            <person name="Laetsch D."/>
            <person name="Stevens L."/>
            <person name="Kumar S."/>
            <person name="Horikawa D."/>
            <person name="Ishino K."/>
            <person name="Komine S."/>
            <person name="Tomita M."/>
            <person name="Blaxter M."/>
            <person name="Arakawa K."/>
        </authorList>
    </citation>
    <scope>NUCLEOTIDE SEQUENCE [LARGE SCALE GENOMIC DNA]</scope>
    <source>
        <strain evidence="2">Z151</strain>
    </source>
</reference>
<evidence type="ECO:0000313" key="2">
    <source>
        <dbReference type="Proteomes" id="UP000192578"/>
    </source>
</evidence>
<accession>A0A9X6NIU8</accession>
<dbReference type="OrthoDB" id="411646at2759"/>
<dbReference type="Proteomes" id="UP000192578">
    <property type="component" value="Unassembled WGS sequence"/>
</dbReference>
<name>A0A9X6NIU8_HYPEX</name>
<keyword evidence="2" id="KW-1185">Reference proteome</keyword>
<organism evidence="1 2">
    <name type="scientific">Hypsibius exemplaris</name>
    <name type="common">Freshwater tardigrade</name>
    <dbReference type="NCBI Taxonomy" id="2072580"/>
    <lineage>
        <taxon>Eukaryota</taxon>
        <taxon>Metazoa</taxon>
        <taxon>Ecdysozoa</taxon>
        <taxon>Tardigrada</taxon>
        <taxon>Eutardigrada</taxon>
        <taxon>Parachela</taxon>
        <taxon>Hypsibioidea</taxon>
        <taxon>Hypsibiidae</taxon>
        <taxon>Hypsibius</taxon>
    </lineage>
</organism>
<proteinExistence type="predicted"/>
<evidence type="ECO:0000313" key="1">
    <source>
        <dbReference type="EMBL" id="OWA53528.1"/>
    </source>
</evidence>
<dbReference type="EMBL" id="MTYJ01000327">
    <property type="protein sequence ID" value="OWA53528.1"/>
    <property type="molecule type" value="Genomic_DNA"/>
</dbReference>
<protein>
    <submittedName>
        <fullName evidence="1">Uncharacterized protein</fullName>
    </submittedName>
</protein>
<comment type="caution">
    <text evidence="1">The sequence shown here is derived from an EMBL/GenBank/DDBJ whole genome shotgun (WGS) entry which is preliminary data.</text>
</comment>
<sequence>MHHLHFHQVISPRAGRGKHRTLIPKAELGLHIFQPSPLQSLKEGLYDCVQNGLLDEIQKLKNEPSARNRAVSDK</sequence>